<protein>
    <submittedName>
        <fullName evidence="1">Uncharacterized protein</fullName>
    </submittedName>
</protein>
<evidence type="ECO:0000313" key="2">
    <source>
        <dbReference type="EMBL" id="CAF3571118.1"/>
    </source>
</evidence>
<reference evidence="1" key="1">
    <citation type="submission" date="2021-02" db="EMBL/GenBank/DDBJ databases">
        <authorList>
            <person name="Nowell W R."/>
        </authorList>
    </citation>
    <scope>NUCLEOTIDE SEQUENCE</scope>
</reference>
<proteinExistence type="predicted"/>
<name>A0A813RXX3_9BILA</name>
<dbReference type="EMBL" id="CAJOBC010000320">
    <property type="protein sequence ID" value="CAF3571118.1"/>
    <property type="molecule type" value="Genomic_DNA"/>
</dbReference>
<dbReference type="Proteomes" id="UP000663829">
    <property type="component" value="Unassembled WGS sequence"/>
</dbReference>
<dbReference type="AlphaFoldDB" id="A0A813RXX3"/>
<dbReference type="Proteomes" id="UP000681722">
    <property type="component" value="Unassembled WGS sequence"/>
</dbReference>
<accession>A0A813RXX3</accession>
<dbReference type="OrthoDB" id="6419888at2759"/>
<sequence length="158" mass="18068">MATLLTIQVFSVSSSALTNLIAIVAFSTDYWSVIKYDVPKLRNISDQQSNVIISESSEYFSVYESLLSNTTASYNSTLLTNTSYGYNTLYMSHKGIFRTCNYLSEKSRTEFNIPKCRLLKPFNNRYDDVKHGMNNPGRELIRKEEILPVLAHFVLSPR</sequence>
<keyword evidence="3" id="KW-1185">Reference proteome</keyword>
<organism evidence="1 3">
    <name type="scientific">Didymodactylos carnosus</name>
    <dbReference type="NCBI Taxonomy" id="1234261"/>
    <lineage>
        <taxon>Eukaryota</taxon>
        <taxon>Metazoa</taxon>
        <taxon>Spiralia</taxon>
        <taxon>Gnathifera</taxon>
        <taxon>Rotifera</taxon>
        <taxon>Eurotatoria</taxon>
        <taxon>Bdelloidea</taxon>
        <taxon>Philodinida</taxon>
        <taxon>Philodinidae</taxon>
        <taxon>Didymodactylos</taxon>
    </lineage>
</organism>
<evidence type="ECO:0000313" key="1">
    <source>
        <dbReference type="EMBL" id="CAF0787149.1"/>
    </source>
</evidence>
<comment type="caution">
    <text evidence="1">The sequence shown here is derived from an EMBL/GenBank/DDBJ whole genome shotgun (WGS) entry which is preliminary data.</text>
</comment>
<gene>
    <name evidence="1" type="ORF">GPM918_LOCUS2799</name>
    <name evidence="2" type="ORF">SRO942_LOCUS2799</name>
</gene>
<evidence type="ECO:0000313" key="3">
    <source>
        <dbReference type="Proteomes" id="UP000663829"/>
    </source>
</evidence>
<dbReference type="EMBL" id="CAJNOQ010000320">
    <property type="protein sequence ID" value="CAF0787149.1"/>
    <property type="molecule type" value="Genomic_DNA"/>
</dbReference>
<dbReference type="Gene3D" id="1.20.140.150">
    <property type="match status" value="1"/>
</dbReference>